<dbReference type="AlphaFoldDB" id="A0A2W5TCL8"/>
<proteinExistence type="predicted"/>
<gene>
    <name evidence="1" type="ORF">DI536_13735</name>
</gene>
<comment type="caution">
    <text evidence="1">The sequence shown here is derived from an EMBL/GenBank/DDBJ whole genome shotgun (WGS) entry which is preliminary data.</text>
</comment>
<protein>
    <submittedName>
        <fullName evidence="1">DUF3052 domain-containing protein</fullName>
    </submittedName>
</protein>
<evidence type="ECO:0000313" key="2">
    <source>
        <dbReference type="Proteomes" id="UP000249061"/>
    </source>
</evidence>
<sequence length="144" mass="15608">MSFGGGLLLAPLSSLLGIRPGMNVCVHQPPEGFMVALEPLPEGVAFIDASPLGLDVQVLFSSTKPALIDHLARATQKMSVTGWVWVCFPSNGDAYSPSEEFVRFAALELGLHDTRRLMLDPAWNALKLQRKGSSPRPEIPEVRA</sequence>
<reference evidence="1 2" key="1">
    <citation type="submission" date="2017-08" db="EMBL/GenBank/DDBJ databases">
        <title>Infants hospitalized years apart are colonized by the same room-sourced microbial strains.</title>
        <authorList>
            <person name="Brooks B."/>
            <person name="Olm M.R."/>
            <person name="Firek B.A."/>
            <person name="Baker R."/>
            <person name="Thomas B.C."/>
            <person name="Morowitz M.J."/>
            <person name="Banfield J.F."/>
        </authorList>
    </citation>
    <scope>NUCLEOTIDE SEQUENCE [LARGE SCALE GENOMIC DNA]</scope>
    <source>
        <strain evidence="1">S2_003_000_R2_14</strain>
    </source>
</reference>
<dbReference type="Pfam" id="PF11253">
    <property type="entry name" value="DUF3052"/>
    <property type="match status" value="1"/>
</dbReference>
<accession>A0A2W5TCL8</accession>
<evidence type="ECO:0000313" key="1">
    <source>
        <dbReference type="EMBL" id="PZR12642.1"/>
    </source>
</evidence>
<name>A0A2W5TCL8_9BACT</name>
<dbReference type="Proteomes" id="UP000249061">
    <property type="component" value="Unassembled WGS sequence"/>
</dbReference>
<dbReference type="EMBL" id="QFQP01000011">
    <property type="protein sequence ID" value="PZR12642.1"/>
    <property type="molecule type" value="Genomic_DNA"/>
</dbReference>
<dbReference type="InterPro" id="IPR021412">
    <property type="entry name" value="DUF3052"/>
</dbReference>
<organism evidence="1 2">
    <name type="scientific">Archangium gephyra</name>
    <dbReference type="NCBI Taxonomy" id="48"/>
    <lineage>
        <taxon>Bacteria</taxon>
        <taxon>Pseudomonadati</taxon>
        <taxon>Myxococcota</taxon>
        <taxon>Myxococcia</taxon>
        <taxon>Myxococcales</taxon>
        <taxon>Cystobacterineae</taxon>
        <taxon>Archangiaceae</taxon>
        <taxon>Archangium</taxon>
    </lineage>
</organism>